<evidence type="ECO:0000256" key="8">
    <source>
        <dbReference type="ARBA" id="ARBA00022741"/>
    </source>
</evidence>
<feature type="domain" description="Aminoacyl-tRNA synthetase class Ia" evidence="16">
    <location>
        <begin position="25"/>
        <end position="663"/>
    </location>
</feature>
<dbReference type="InterPro" id="IPR013155">
    <property type="entry name" value="M/V/L/I-tRNA-synth_anticd-bd"/>
</dbReference>
<keyword evidence="5 15" id="KW-0963">Cytoplasm</keyword>
<dbReference type="SUPFAM" id="SSF50677">
    <property type="entry name" value="ValRS/IleRS/LeuRS editing domain"/>
    <property type="match status" value="1"/>
</dbReference>
<evidence type="ECO:0000259" key="16">
    <source>
        <dbReference type="Pfam" id="PF00133"/>
    </source>
</evidence>
<dbReference type="GO" id="GO:0004822">
    <property type="term" value="F:isoleucine-tRNA ligase activity"/>
    <property type="evidence" value="ECO:0007669"/>
    <property type="project" value="UniProtKB-UniRule"/>
</dbReference>
<evidence type="ECO:0000313" key="19">
    <source>
        <dbReference type="Proteomes" id="UP000230731"/>
    </source>
</evidence>
<keyword evidence="8 15" id="KW-0547">Nucleotide-binding</keyword>
<sequence>MAANTAKAFHDVPPRVAIDDMERRILDFWERERIFARSLERRDGAKTFTFYDGPPYATGKPHYGHILQSSLKDTVLRYKTMRGYFVPRRVGWDCHGLPVETLVEKELGFRTKKEIEQYGIEKFNQRCRDVVFRYIDSFTSTLTRMGRWADYDGAYATLDRPYMETEWWVFKQLWEQGLIYQDFRSTPYCIRCETPLSNFEVSMAYRDRTDMAVYVLLPVRPDSLPSELPAVLPGSGEAKRREGRQLFLLFWTTTPWTLPGNAAVAFNPEIPYVSVERDGREIIMARPRVRAVFGEEAVIVREWPAATLAGVTYEPLYPEAAAAVDGGAALFHAVPSDHVTVDEGTGLVHIAPAFGEEDAQIGKAQGLPTLRTVDASGRFTAAVPRWKGEQIFTVADAIADDLAERGLLFSREQYTHSYPFCWRCDAPLIYYALDSWFVRVQALKKRMLALNEQIHWVPKHVQSGRFGKGIATAPDWAVSRNRYWSVPIPVWRCADCHEMVCVGSAAELQALAGGEDLADLHRPFVDTIIWPCAACGGEMRRVPEVLDVWFDSGSMPYAQWHYPFEHTVLTERSFPADFIVESIEMTRAWFYVLHVLAAALTKVNLGLGQDKPAFRNVIASGLIFAEDGQKLSKKLKNYPEPEPTLATYGADVLRLYLLSSTALGEPYRFSEKELQQLQRQVYLTLWNVYSFYVRYAKTASPDTTDVHEHVLDRWMQARLNMLERDVISEMEAYRVDKAARAFLPFIDDLSNWYVRRSRSRFQPAKSAGGGESAAAFMTLHGVLVRLAQLLAPFMPFVAEEIYRNLTGEVSVHLTDLHAPAAAPPETDALLRQMARVRAVVSEGLALRARAGIKVRQPLAELVAAGDSLPPALVEIIRDEVNVKRVTWAADLPTDTAWVGSVVGAHQPAALYTAMSPSLVREGLAREIIRRGQGLRREADLAFDQRITLLFFTEDADLQQAFVEYRDVILQTLQADEAVASGAAAIQKTIMIDRHAATLGVLV</sequence>
<keyword evidence="10 15" id="KW-0067">ATP-binding</keyword>
<evidence type="ECO:0000256" key="14">
    <source>
        <dbReference type="ARBA" id="ARBA00048359"/>
    </source>
</evidence>
<dbReference type="GO" id="GO:0005737">
    <property type="term" value="C:cytoplasm"/>
    <property type="evidence" value="ECO:0007669"/>
    <property type="project" value="UniProtKB-SubCell"/>
</dbReference>
<comment type="similarity">
    <text evidence="3 15">Belongs to the class-I aminoacyl-tRNA synthetase family. IleS type 2 subfamily.</text>
</comment>
<dbReference type="InterPro" id="IPR023586">
    <property type="entry name" value="Ile-tRNA-ligase_type2"/>
</dbReference>
<evidence type="ECO:0000256" key="15">
    <source>
        <dbReference type="HAMAP-Rule" id="MF_02003"/>
    </source>
</evidence>
<dbReference type="InterPro" id="IPR009080">
    <property type="entry name" value="tRNAsynth_Ia_anticodon-bd"/>
</dbReference>
<dbReference type="Gene3D" id="3.40.50.620">
    <property type="entry name" value="HUPs"/>
    <property type="match status" value="2"/>
</dbReference>
<evidence type="ECO:0000256" key="2">
    <source>
        <dbReference type="ARBA" id="ARBA00004496"/>
    </source>
</evidence>
<evidence type="ECO:0000256" key="12">
    <source>
        <dbReference type="ARBA" id="ARBA00023146"/>
    </source>
</evidence>
<keyword evidence="12 15" id="KW-0030">Aminoacyl-tRNA synthetase</keyword>
<dbReference type="GO" id="GO:0002161">
    <property type="term" value="F:aminoacyl-tRNA deacylase activity"/>
    <property type="evidence" value="ECO:0007669"/>
    <property type="project" value="InterPro"/>
</dbReference>
<comment type="subcellular location">
    <subcellularLocation>
        <location evidence="2 15">Cytoplasm</location>
    </subcellularLocation>
</comment>
<evidence type="ECO:0000256" key="13">
    <source>
        <dbReference type="ARBA" id="ARBA00025217"/>
    </source>
</evidence>
<dbReference type="NCBIfam" id="TIGR00392">
    <property type="entry name" value="ileS"/>
    <property type="match status" value="1"/>
</dbReference>
<accession>A0A2M6WYC0</accession>
<dbReference type="Pfam" id="PF19302">
    <property type="entry name" value="DUF5915"/>
    <property type="match status" value="1"/>
</dbReference>
<protein>
    <recommendedName>
        <fullName evidence="15">Isoleucine--tRNA ligase</fullName>
        <ecNumber evidence="15">6.1.1.5</ecNumber>
    </recommendedName>
    <alternativeName>
        <fullName evidence="15">Isoleucyl-tRNA synthetase</fullName>
        <shortName evidence="15">IleRS</shortName>
    </alternativeName>
</protein>
<dbReference type="PROSITE" id="PS00178">
    <property type="entry name" value="AA_TRNA_LIGASE_I"/>
    <property type="match status" value="1"/>
</dbReference>
<evidence type="ECO:0000313" key="18">
    <source>
        <dbReference type="EMBL" id="PIT97761.1"/>
    </source>
</evidence>
<dbReference type="Pfam" id="PF08264">
    <property type="entry name" value="Anticodon_1"/>
    <property type="match status" value="1"/>
</dbReference>
<evidence type="ECO:0000256" key="1">
    <source>
        <dbReference type="ARBA" id="ARBA00001947"/>
    </source>
</evidence>
<comment type="subunit">
    <text evidence="4 15">Monomer.</text>
</comment>
<evidence type="ECO:0000256" key="4">
    <source>
        <dbReference type="ARBA" id="ARBA00011245"/>
    </source>
</evidence>
<dbReference type="FunFam" id="3.40.50.620:FF:000063">
    <property type="entry name" value="Isoleucine--tRNA ligase"/>
    <property type="match status" value="1"/>
</dbReference>
<dbReference type="InterPro" id="IPR002300">
    <property type="entry name" value="aa-tRNA-synth_Ia"/>
</dbReference>
<evidence type="ECO:0000256" key="11">
    <source>
        <dbReference type="ARBA" id="ARBA00022917"/>
    </source>
</evidence>
<dbReference type="PRINTS" id="PR00984">
    <property type="entry name" value="TRNASYNTHILE"/>
</dbReference>
<proteinExistence type="inferred from homology"/>
<gene>
    <name evidence="15" type="primary">ileS</name>
    <name evidence="18" type="ORF">COT71_04350</name>
</gene>
<dbReference type="HAMAP" id="MF_02003">
    <property type="entry name" value="Ile_tRNA_synth_type2"/>
    <property type="match status" value="1"/>
</dbReference>
<dbReference type="CDD" id="cd07961">
    <property type="entry name" value="Anticodon_Ia_Ile_ABEc"/>
    <property type="match status" value="1"/>
</dbReference>
<reference evidence="19" key="1">
    <citation type="submission" date="2017-09" db="EMBL/GenBank/DDBJ databases">
        <title>Depth-based differentiation of microbial function through sediment-hosted aquifers and enrichment of novel symbionts in the deep terrestrial subsurface.</title>
        <authorList>
            <person name="Probst A.J."/>
            <person name="Ladd B."/>
            <person name="Jarett J.K."/>
            <person name="Geller-Mcgrath D.E."/>
            <person name="Sieber C.M.K."/>
            <person name="Emerson J.B."/>
            <person name="Anantharaman K."/>
            <person name="Thomas B.C."/>
            <person name="Malmstrom R."/>
            <person name="Stieglmeier M."/>
            <person name="Klingl A."/>
            <person name="Woyke T."/>
            <person name="Ryan C.M."/>
            <person name="Banfield J.F."/>
        </authorList>
    </citation>
    <scope>NUCLEOTIDE SEQUENCE [LARGE SCALE GENOMIC DNA]</scope>
</reference>
<organism evidence="18 19">
    <name type="scientific">Candidatus Andersenbacteria bacterium CG10_big_fil_rev_8_21_14_0_10_54_11</name>
    <dbReference type="NCBI Taxonomy" id="1974485"/>
    <lineage>
        <taxon>Bacteria</taxon>
        <taxon>Candidatus Anderseniibacteriota</taxon>
    </lineage>
</organism>
<evidence type="ECO:0000256" key="7">
    <source>
        <dbReference type="ARBA" id="ARBA00022723"/>
    </source>
</evidence>
<dbReference type="Proteomes" id="UP000230731">
    <property type="component" value="Unassembled WGS sequence"/>
</dbReference>
<comment type="function">
    <text evidence="13 15">Catalyzes the attachment of isoleucine to tRNA(Ile). As IleRS can inadvertently accommodate and process structurally similar amino acids such as valine, to avoid such errors it has two additional distinct tRNA(Ile)-dependent editing activities. One activity is designated as 'pretransfer' editing and involves the hydrolysis of activated Val-AMP. The other activity is designated 'posttransfer' editing and involves deacylation of mischarged Val-tRNA(Ile).</text>
</comment>
<feature type="short sequence motif" description="'HIGH' region" evidence="15">
    <location>
        <begin position="55"/>
        <end position="65"/>
    </location>
</feature>
<dbReference type="AlphaFoldDB" id="A0A2M6WYC0"/>
<dbReference type="InterPro" id="IPR033709">
    <property type="entry name" value="Anticodon_Ile_ABEc"/>
</dbReference>
<dbReference type="GO" id="GO:0005524">
    <property type="term" value="F:ATP binding"/>
    <property type="evidence" value="ECO:0007669"/>
    <property type="project" value="UniProtKB-UniRule"/>
</dbReference>
<dbReference type="InterPro" id="IPR002301">
    <property type="entry name" value="Ile-tRNA-ligase"/>
</dbReference>
<evidence type="ECO:0000256" key="5">
    <source>
        <dbReference type="ARBA" id="ARBA00022490"/>
    </source>
</evidence>
<dbReference type="Pfam" id="PF00133">
    <property type="entry name" value="tRNA-synt_1"/>
    <property type="match status" value="1"/>
</dbReference>
<dbReference type="EC" id="6.1.1.5" evidence="15"/>
<evidence type="ECO:0000256" key="9">
    <source>
        <dbReference type="ARBA" id="ARBA00022833"/>
    </source>
</evidence>
<comment type="cofactor">
    <cofactor evidence="1 15">
        <name>Zn(2+)</name>
        <dbReference type="ChEBI" id="CHEBI:29105"/>
    </cofactor>
</comment>
<dbReference type="GO" id="GO:0000049">
    <property type="term" value="F:tRNA binding"/>
    <property type="evidence" value="ECO:0007669"/>
    <property type="project" value="InterPro"/>
</dbReference>
<feature type="short sequence motif" description="'KMSKS' region" evidence="15">
    <location>
        <begin position="630"/>
        <end position="634"/>
    </location>
</feature>
<evidence type="ECO:0000256" key="6">
    <source>
        <dbReference type="ARBA" id="ARBA00022598"/>
    </source>
</evidence>
<dbReference type="SUPFAM" id="SSF47323">
    <property type="entry name" value="Anticodon-binding domain of a subclass of class I aminoacyl-tRNA synthetases"/>
    <property type="match status" value="1"/>
</dbReference>
<evidence type="ECO:0000256" key="10">
    <source>
        <dbReference type="ARBA" id="ARBA00022840"/>
    </source>
</evidence>
<dbReference type="EMBL" id="PEZP01000047">
    <property type="protein sequence ID" value="PIT97761.1"/>
    <property type="molecule type" value="Genomic_DNA"/>
</dbReference>
<evidence type="ECO:0000259" key="17">
    <source>
        <dbReference type="Pfam" id="PF08264"/>
    </source>
</evidence>
<dbReference type="PANTHER" id="PTHR42780:SF1">
    <property type="entry name" value="ISOLEUCINE--TRNA LIGASE, CYTOPLASMIC"/>
    <property type="match status" value="1"/>
</dbReference>
<dbReference type="InterPro" id="IPR001412">
    <property type="entry name" value="aa-tRNA-synth_I_CS"/>
</dbReference>
<keyword evidence="6 15" id="KW-0436">Ligase</keyword>
<comment type="domain">
    <text evidence="15">IleRS has two distinct active sites: one for aminoacylation and one for editing. The misactivated valine is translocated from the active site to the editing site, which sterically excludes the correctly activated isoleucine. The single editing site contains two valyl binding pockets, one specific for each substrate (Val-AMP or Val-tRNA(Ile)).</text>
</comment>
<comment type="catalytic activity">
    <reaction evidence="14 15">
        <text>tRNA(Ile) + L-isoleucine + ATP = L-isoleucyl-tRNA(Ile) + AMP + diphosphate</text>
        <dbReference type="Rhea" id="RHEA:11060"/>
        <dbReference type="Rhea" id="RHEA-COMP:9666"/>
        <dbReference type="Rhea" id="RHEA-COMP:9695"/>
        <dbReference type="ChEBI" id="CHEBI:30616"/>
        <dbReference type="ChEBI" id="CHEBI:33019"/>
        <dbReference type="ChEBI" id="CHEBI:58045"/>
        <dbReference type="ChEBI" id="CHEBI:78442"/>
        <dbReference type="ChEBI" id="CHEBI:78528"/>
        <dbReference type="ChEBI" id="CHEBI:456215"/>
        <dbReference type="EC" id="6.1.1.5"/>
    </reaction>
</comment>
<dbReference type="PANTHER" id="PTHR42780">
    <property type="entry name" value="SOLEUCYL-TRNA SYNTHETASE"/>
    <property type="match status" value="1"/>
</dbReference>
<dbReference type="SUPFAM" id="SSF52374">
    <property type="entry name" value="Nucleotidylyl transferase"/>
    <property type="match status" value="1"/>
</dbReference>
<dbReference type="CDD" id="cd00818">
    <property type="entry name" value="IleRS_core"/>
    <property type="match status" value="1"/>
</dbReference>
<dbReference type="Gene3D" id="1.10.730.10">
    <property type="entry name" value="Isoleucyl-tRNA Synthetase, Domain 1"/>
    <property type="match status" value="1"/>
</dbReference>
<dbReference type="Gene3D" id="3.90.740.10">
    <property type="entry name" value="Valyl/Leucyl/Isoleucyl-tRNA synthetase, editing domain"/>
    <property type="match status" value="1"/>
</dbReference>
<dbReference type="InterPro" id="IPR014729">
    <property type="entry name" value="Rossmann-like_a/b/a_fold"/>
</dbReference>
<evidence type="ECO:0000256" key="3">
    <source>
        <dbReference type="ARBA" id="ARBA00007078"/>
    </source>
</evidence>
<keyword evidence="7 15" id="KW-0479">Metal-binding</keyword>
<feature type="binding site" evidence="15">
    <location>
        <position position="633"/>
    </location>
    <ligand>
        <name>ATP</name>
        <dbReference type="ChEBI" id="CHEBI:30616"/>
    </ligand>
</feature>
<dbReference type="GO" id="GO:0008270">
    <property type="term" value="F:zinc ion binding"/>
    <property type="evidence" value="ECO:0007669"/>
    <property type="project" value="UniProtKB-UniRule"/>
</dbReference>
<dbReference type="InterPro" id="IPR009008">
    <property type="entry name" value="Val/Leu/Ile-tRNA-synth_edit"/>
</dbReference>
<keyword evidence="9 15" id="KW-0862">Zinc</keyword>
<keyword evidence="11 15" id="KW-0648">Protein biosynthesis</keyword>
<name>A0A2M6WYC0_9BACT</name>
<dbReference type="GO" id="GO:0006428">
    <property type="term" value="P:isoleucyl-tRNA aminoacylation"/>
    <property type="evidence" value="ECO:0007669"/>
    <property type="project" value="UniProtKB-UniRule"/>
</dbReference>
<comment type="caution">
    <text evidence="18">The sequence shown here is derived from an EMBL/GenBank/DDBJ whole genome shotgun (WGS) entry which is preliminary data.</text>
</comment>
<feature type="domain" description="Methionyl/Valyl/Leucyl/Isoleucyl-tRNA synthetase anticodon-binding" evidence="17">
    <location>
        <begin position="712"/>
        <end position="859"/>
    </location>
</feature>